<comment type="caution">
    <text evidence="1">The sequence shown here is derived from an EMBL/GenBank/DDBJ whole genome shotgun (WGS) entry which is preliminary data.</text>
</comment>
<reference evidence="1" key="1">
    <citation type="submission" date="2023-07" db="EMBL/GenBank/DDBJ databases">
        <authorList>
            <consortium name="AG Swart"/>
            <person name="Singh M."/>
            <person name="Singh A."/>
            <person name="Seah K."/>
            <person name="Emmerich C."/>
        </authorList>
    </citation>
    <scope>NUCLEOTIDE SEQUENCE</scope>
    <source>
        <strain evidence="1">DP1</strain>
    </source>
</reference>
<keyword evidence="2" id="KW-1185">Reference proteome</keyword>
<dbReference type="EMBL" id="CAMPGE010021764">
    <property type="protein sequence ID" value="CAI2379886.1"/>
    <property type="molecule type" value="Genomic_DNA"/>
</dbReference>
<dbReference type="AlphaFoldDB" id="A0AAD1XVA5"/>
<gene>
    <name evidence="1" type="ORF">ECRASSUSDP1_LOCUS21306</name>
</gene>
<evidence type="ECO:0000313" key="1">
    <source>
        <dbReference type="EMBL" id="CAI2379886.1"/>
    </source>
</evidence>
<accession>A0AAD1XVA5</accession>
<sequence>MATLLSKFEEYAWNEAIWTRLMPLALKPPVDHSHLICQARRVVHYRVIMKFRASHFCYA</sequence>
<dbReference type="Proteomes" id="UP001295684">
    <property type="component" value="Unassembled WGS sequence"/>
</dbReference>
<organism evidence="1 2">
    <name type="scientific">Euplotes crassus</name>
    <dbReference type="NCBI Taxonomy" id="5936"/>
    <lineage>
        <taxon>Eukaryota</taxon>
        <taxon>Sar</taxon>
        <taxon>Alveolata</taxon>
        <taxon>Ciliophora</taxon>
        <taxon>Intramacronucleata</taxon>
        <taxon>Spirotrichea</taxon>
        <taxon>Hypotrichia</taxon>
        <taxon>Euplotida</taxon>
        <taxon>Euplotidae</taxon>
        <taxon>Moneuplotes</taxon>
    </lineage>
</organism>
<proteinExistence type="predicted"/>
<evidence type="ECO:0000313" key="2">
    <source>
        <dbReference type="Proteomes" id="UP001295684"/>
    </source>
</evidence>
<name>A0AAD1XVA5_EUPCR</name>
<protein>
    <submittedName>
        <fullName evidence="1">Uncharacterized protein</fullName>
    </submittedName>
</protein>